<dbReference type="Proteomes" id="UP001279734">
    <property type="component" value="Unassembled WGS sequence"/>
</dbReference>
<evidence type="ECO:0000313" key="2">
    <source>
        <dbReference type="EMBL" id="GMH30146.1"/>
    </source>
</evidence>
<evidence type="ECO:0000313" key="3">
    <source>
        <dbReference type="Proteomes" id="UP001279734"/>
    </source>
</evidence>
<keyword evidence="3" id="KW-1185">Reference proteome</keyword>
<name>A0AAD3TJ61_NEPGR</name>
<dbReference type="EMBL" id="BSYO01000037">
    <property type="protein sequence ID" value="GMH30146.1"/>
    <property type="molecule type" value="Genomic_DNA"/>
</dbReference>
<accession>A0AAD3TJ61</accession>
<dbReference type="AlphaFoldDB" id="A0AAD3TJ61"/>
<organism evidence="2 3">
    <name type="scientific">Nepenthes gracilis</name>
    <name type="common">Slender pitcher plant</name>
    <dbReference type="NCBI Taxonomy" id="150966"/>
    <lineage>
        <taxon>Eukaryota</taxon>
        <taxon>Viridiplantae</taxon>
        <taxon>Streptophyta</taxon>
        <taxon>Embryophyta</taxon>
        <taxon>Tracheophyta</taxon>
        <taxon>Spermatophyta</taxon>
        <taxon>Magnoliopsida</taxon>
        <taxon>eudicotyledons</taxon>
        <taxon>Gunneridae</taxon>
        <taxon>Pentapetalae</taxon>
        <taxon>Caryophyllales</taxon>
        <taxon>Nepenthaceae</taxon>
        <taxon>Nepenthes</taxon>
    </lineage>
</organism>
<feature type="non-terminal residue" evidence="2">
    <location>
        <position position="1"/>
    </location>
</feature>
<protein>
    <submittedName>
        <fullName evidence="2">Uncharacterized protein</fullName>
    </submittedName>
</protein>
<gene>
    <name evidence="2" type="ORF">Nepgr_031989</name>
</gene>
<keyword evidence="1" id="KW-1133">Transmembrane helix</keyword>
<feature type="transmembrane region" description="Helical" evidence="1">
    <location>
        <begin position="32"/>
        <end position="53"/>
    </location>
</feature>
<keyword evidence="1" id="KW-0812">Transmembrane</keyword>
<evidence type="ECO:0000256" key="1">
    <source>
        <dbReference type="SAM" id="Phobius"/>
    </source>
</evidence>
<feature type="non-terminal residue" evidence="2">
    <location>
        <position position="54"/>
    </location>
</feature>
<proteinExistence type="predicted"/>
<comment type="caution">
    <text evidence="2">The sequence shown here is derived from an EMBL/GenBank/DDBJ whole genome shotgun (WGS) entry which is preliminary data.</text>
</comment>
<keyword evidence="1" id="KW-0472">Membrane</keyword>
<reference evidence="2" key="1">
    <citation type="submission" date="2023-05" db="EMBL/GenBank/DDBJ databases">
        <title>Nepenthes gracilis genome sequencing.</title>
        <authorList>
            <person name="Fukushima K."/>
        </authorList>
    </citation>
    <scope>NUCLEOTIDE SEQUENCE</scope>
    <source>
        <strain evidence="2">SING2019-196</strain>
    </source>
</reference>
<sequence length="54" mass="6078">ACLLPLPSSLSLYSTFHLSINSHPLLGCLLHFSYFFLLCSLFHPLLVLAFCCYT</sequence>